<protein>
    <recommendedName>
        <fullName evidence="1">Lipocalin-like domain-containing protein</fullName>
    </recommendedName>
</protein>
<dbReference type="Pfam" id="PF13924">
    <property type="entry name" value="Lipocalin_5"/>
    <property type="match status" value="1"/>
</dbReference>
<reference evidence="2 3" key="1">
    <citation type="submission" date="2019-07" db="EMBL/GenBank/DDBJ databases">
        <title>Whole genome shotgun sequence of Adhaeribacter aerolatus NBRC 106133.</title>
        <authorList>
            <person name="Hosoyama A."/>
            <person name="Uohara A."/>
            <person name="Ohji S."/>
            <person name="Ichikawa N."/>
        </authorList>
    </citation>
    <scope>NUCLEOTIDE SEQUENCE [LARGE SCALE GENOMIC DNA]</scope>
    <source>
        <strain evidence="2 3">NBRC 106133</strain>
    </source>
</reference>
<dbReference type="EMBL" id="BJYS01000012">
    <property type="protein sequence ID" value="GEO04123.1"/>
    <property type="molecule type" value="Genomic_DNA"/>
</dbReference>
<name>A0A512AWM6_9BACT</name>
<dbReference type="InterPro" id="IPR024311">
    <property type="entry name" value="Lipocalin-like"/>
</dbReference>
<feature type="domain" description="Lipocalin-like" evidence="1">
    <location>
        <begin position="4"/>
        <end position="51"/>
    </location>
</feature>
<sequence>MHPDQKNFESGDWYDGTNAEYKQEASTYIAFSGPYQVDENKHTLTHSMFVSFSDLDRSNPTPGSRAAVINKRIIGHDRE</sequence>
<dbReference type="Proteomes" id="UP000321532">
    <property type="component" value="Unassembled WGS sequence"/>
</dbReference>
<gene>
    <name evidence="2" type="ORF">AAE02nite_17870</name>
</gene>
<dbReference type="AlphaFoldDB" id="A0A512AWM6"/>
<comment type="caution">
    <text evidence="2">The sequence shown here is derived from an EMBL/GenBank/DDBJ whole genome shotgun (WGS) entry which is preliminary data.</text>
</comment>
<keyword evidence="3" id="KW-1185">Reference proteome</keyword>
<evidence type="ECO:0000259" key="1">
    <source>
        <dbReference type="Pfam" id="PF13924"/>
    </source>
</evidence>
<evidence type="ECO:0000313" key="3">
    <source>
        <dbReference type="Proteomes" id="UP000321532"/>
    </source>
</evidence>
<evidence type="ECO:0000313" key="2">
    <source>
        <dbReference type="EMBL" id="GEO04123.1"/>
    </source>
</evidence>
<accession>A0A512AWM6</accession>
<organism evidence="2 3">
    <name type="scientific">Adhaeribacter aerolatus</name>
    <dbReference type="NCBI Taxonomy" id="670289"/>
    <lineage>
        <taxon>Bacteria</taxon>
        <taxon>Pseudomonadati</taxon>
        <taxon>Bacteroidota</taxon>
        <taxon>Cytophagia</taxon>
        <taxon>Cytophagales</taxon>
        <taxon>Hymenobacteraceae</taxon>
        <taxon>Adhaeribacter</taxon>
    </lineage>
</organism>
<proteinExistence type="predicted"/>